<evidence type="ECO:0000256" key="1">
    <source>
        <dbReference type="SAM" id="MobiDB-lite"/>
    </source>
</evidence>
<name>A0A8B9V6V8_9AVES</name>
<evidence type="ECO:0000256" key="2">
    <source>
        <dbReference type="SAM" id="Phobius"/>
    </source>
</evidence>
<keyword evidence="5" id="KW-1185">Reference proteome</keyword>
<feature type="transmembrane region" description="Helical" evidence="2">
    <location>
        <begin position="234"/>
        <end position="261"/>
    </location>
</feature>
<protein>
    <recommendedName>
        <fullName evidence="3">CUE domain-containing protein</fullName>
    </recommendedName>
</protein>
<dbReference type="Proteomes" id="UP000694549">
    <property type="component" value="Unplaced"/>
</dbReference>
<dbReference type="GO" id="GO:0043130">
    <property type="term" value="F:ubiquitin binding"/>
    <property type="evidence" value="ECO:0007669"/>
    <property type="project" value="InterPro"/>
</dbReference>
<dbReference type="AlphaFoldDB" id="A0A8B9V6V8"/>
<reference evidence="4" key="2">
    <citation type="submission" date="2025-09" db="UniProtKB">
        <authorList>
            <consortium name="Ensembl"/>
        </authorList>
    </citation>
    <scope>IDENTIFICATION</scope>
</reference>
<evidence type="ECO:0000313" key="5">
    <source>
        <dbReference type="Proteomes" id="UP000694549"/>
    </source>
</evidence>
<organism evidence="4 5">
    <name type="scientific">Anas zonorhyncha</name>
    <name type="common">Eastern spot-billed duck</name>
    <dbReference type="NCBI Taxonomy" id="75864"/>
    <lineage>
        <taxon>Eukaryota</taxon>
        <taxon>Metazoa</taxon>
        <taxon>Chordata</taxon>
        <taxon>Craniata</taxon>
        <taxon>Vertebrata</taxon>
        <taxon>Euteleostomi</taxon>
        <taxon>Archelosauria</taxon>
        <taxon>Archosauria</taxon>
        <taxon>Dinosauria</taxon>
        <taxon>Saurischia</taxon>
        <taxon>Theropoda</taxon>
        <taxon>Coelurosauria</taxon>
        <taxon>Aves</taxon>
        <taxon>Neognathae</taxon>
        <taxon>Galloanserae</taxon>
        <taxon>Anseriformes</taxon>
        <taxon>Anatidae</taxon>
        <taxon>Anatinae</taxon>
        <taxon>Anas</taxon>
    </lineage>
</organism>
<keyword evidence="2" id="KW-0812">Transmembrane</keyword>
<evidence type="ECO:0000313" key="4">
    <source>
        <dbReference type="Ensembl" id="ENSAZOP00000019995.1"/>
    </source>
</evidence>
<dbReference type="Ensembl" id="ENSAZOT00000021479.1">
    <property type="protein sequence ID" value="ENSAZOP00000019995.1"/>
    <property type="gene ID" value="ENSAZOG00000012960.1"/>
</dbReference>
<sequence length="263" mass="28816">MSLFNLDRFRFERRRNGAGQEAGPPGGRGQAAPQAGGRGDGEERGAGEDGGGGPGSPASGGAQGAGYSGVPETPEDERTTKLSYFKRRRGIQFLDASSDSEDEEPRNFHAAKLKRVSRKDVTVISEQSKDDEQPEDDLTQLAYVNGREKLPDMKNGVEEDIKSAKLETMKELFPQRSDQDLLELIESTCTMDEAIAAGLKFSDEGMFEGADFARGKMRRGCIPKLRNRKNKGKYILCSSGWLYMWGLLSKCLLLLMVPVLLGS</sequence>
<feature type="domain" description="CUE" evidence="3">
    <location>
        <begin position="161"/>
        <end position="203"/>
    </location>
</feature>
<proteinExistence type="predicted"/>
<keyword evidence="2" id="KW-0472">Membrane</keyword>
<reference evidence="4" key="1">
    <citation type="submission" date="2025-08" db="UniProtKB">
        <authorList>
            <consortium name="Ensembl"/>
        </authorList>
    </citation>
    <scope>IDENTIFICATION</scope>
</reference>
<dbReference type="InterPro" id="IPR003892">
    <property type="entry name" value="CUE"/>
</dbReference>
<evidence type="ECO:0000259" key="3">
    <source>
        <dbReference type="PROSITE" id="PS51140"/>
    </source>
</evidence>
<dbReference type="PROSITE" id="PS51140">
    <property type="entry name" value="CUE"/>
    <property type="match status" value="1"/>
</dbReference>
<keyword evidence="2" id="KW-1133">Transmembrane helix</keyword>
<accession>A0A8B9V6V8</accession>
<feature type="region of interest" description="Disordered" evidence="1">
    <location>
        <begin position="1"/>
        <end position="84"/>
    </location>
</feature>